<protein>
    <recommendedName>
        <fullName evidence="4">Lipoprotein</fullName>
    </recommendedName>
</protein>
<feature type="chain" id="PRO_5012893000" description="Lipoprotein" evidence="1">
    <location>
        <begin position="21"/>
        <end position="151"/>
    </location>
</feature>
<proteinExistence type="predicted"/>
<dbReference type="EMBL" id="MAAO01000011">
    <property type="protein sequence ID" value="OUR94123.1"/>
    <property type="molecule type" value="Genomic_DNA"/>
</dbReference>
<organism evidence="2 3">
    <name type="scientific">Halobacteriovorax marinus</name>
    <dbReference type="NCBI Taxonomy" id="97084"/>
    <lineage>
        <taxon>Bacteria</taxon>
        <taxon>Pseudomonadati</taxon>
        <taxon>Bdellovibrionota</taxon>
        <taxon>Bacteriovoracia</taxon>
        <taxon>Bacteriovoracales</taxon>
        <taxon>Halobacteriovoraceae</taxon>
        <taxon>Halobacteriovorax</taxon>
    </lineage>
</organism>
<evidence type="ECO:0008006" key="4">
    <source>
        <dbReference type="Google" id="ProtNLM"/>
    </source>
</evidence>
<accession>A0A1Y5F3P1</accession>
<evidence type="ECO:0000313" key="3">
    <source>
        <dbReference type="Proteomes" id="UP000196531"/>
    </source>
</evidence>
<sequence length="151" mass="17021">MKAKILFLLLITSFSTQVFAELSLAQTFEYIQNKVSQTYYEEDSAEFTMSQSNDDKCVVKFTKNIESQIRSTVTFSVSDIKPFSNDPINSAIVFICKDAPNKCMTTKDFSFNSHDKAFATGLFGFGSNELAKKTTKAFNHLIKLCIESDPF</sequence>
<feature type="signal peptide" evidence="1">
    <location>
        <begin position="1"/>
        <end position="20"/>
    </location>
</feature>
<reference evidence="3" key="1">
    <citation type="journal article" date="2017" name="Proc. Natl. Acad. Sci. U.S.A.">
        <title>Simulation of Deepwater Horizon oil plume reveals substrate specialization within a complex community of hydrocarbon-degraders.</title>
        <authorList>
            <person name="Hu P."/>
            <person name="Dubinsky E.A."/>
            <person name="Probst A.J."/>
            <person name="Wang J."/>
            <person name="Sieber C.M.K."/>
            <person name="Tom L.M."/>
            <person name="Gardinali P."/>
            <person name="Banfield J.F."/>
            <person name="Atlas R.M."/>
            <person name="Andersen G.L."/>
        </authorList>
    </citation>
    <scope>NUCLEOTIDE SEQUENCE [LARGE SCALE GENOMIC DNA]</scope>
</reference>
<gene>
    <name evidence="2" type="ORF">A9Q84_17590</name>
</gene>
<dbReference type="Proteomes" id="UP000196531">
    <property type="component" value="Unassembled WGS sequence"/>
</dbReference>
<dbReference type="AlphaFoldDB" id="A0A1Y5F3P1"/>
<evidence type="ECO:0000256" key="1">
    <source>
        <dbReference type="SAM" id="SignalP"/>
    </source>
</evidence>
<keyword evidence="1" id="KW-0732">Signal</keyword>
<name>A0A1Y5F3P1_9BACT</name>
<evidence type="ECO:0000313" key="2">
    <source>
        <dbReference type="EMBL" id="OUR94123.1"/>
    </source>
</evidence>
<comment type="caution">
    <text evidence="2">The sequence shown here is derived from an EMBL/GenBank/DDBJ whole genome shotgun (WGS) entry which is preliminary data.</text>
</comment>